<evidence type="ECO:0000313" key="1">
    <source>
        <dbReference type="EMBL" id="RYO90004.1"/>
    </source>
</evidence>
<comment type="caution">
    <text evidence="1">The sequence shown here is derived from an EMBL/GenBank/DDBJ whole genome shotgun (WGS) entry which is preliminary data.</text>
</comment>
<evidence type="ECO:0000313" key="2">
    <source>
        <dbReference type="Proteomes" id="UP000293360"/>
    </source>
</evidence>
<dbReference type="OrthoDB" id="539213at2759"/>
<reference evidence="1 2" key="1">
    <citation type="submission" date="2018-06" db="EMBL/GenBank/DDBJ databases">
        <title>Complete Genomes of Monosporascus.</title>
        <authorList>
            <person name="Robinson A.J."/>
            <person name="Natvig D.O."/>
        </authorList>
    </citation>
    <scope>NUCLEOTIDE SEQUENCE [LARGE SCALE GENOMIC DNA]</scope>
    <source>
        <strain evidence="1 2">CBS 110550</strain>
    </source>
</reference>
<dbReference type="AlphaFoldDB" id="A0A4Q4SXB7"/>
<organism evidence="1 2">
    <name type="scientific">Monosporascus ibericus</name>
    <dbReference type="NCBI Taxonomy" id="155417"/>
    <lineage>
        <taxon>Eukaryota</taxon>
        <taxon>Fungi</taxon>
        <taxon>Dikarya</taxon>
        <taxon>Ascomycota</taxon>
        <taxon>Pezizomycotina</taxon>
        <taxon>Sordariomycetes</taxon>
        <taxon>Xylariomycetidae</taxon>
        <taxon>Xylariales</taxon>
        <taxon>Xylariales incertae sedis</taxon>
        <taxon>Monosporascus</taxon>
    </lineage>
</organism>
<keyword evidence="2" id="KW-1185">Reference proteome</keyword>
<protein>
    <recommendedName>
        <fullName evidence="3">Clr5 domain-containing protein</fullName>
    </recommendedName>
</protein>
<evidence type="ECO:0008006" key="3">
    <source>
        <dbReference type="Google" id="ProtNLM"/>
    </source>
</evidence>
<proteinExistence type="predicted"/>
<accession>A0A4Q4SXB7</accession>
<name>A0A4Q4SXB7_9PEZI</name>
<dbReference type="Proteomes" id="UP000293360">
    <property type="component" value="Unassembled WGS sequence"/>
</dbReference>
<gene>
    <name evidence="1" type="ORF">DL764_008517</name>
</gene>
<dbReference type="STRING" id="155417.A0A4Q4SXB7"/>
<dbReference type="EMBL" id="QJNU01000674">
    <property type="protein sequence ID" value="RYO90004.1"/>
    <property type="molecule type" value="Genomic_DNA"/>
</dbReference>
<sequence>MHLGVNYLSRDPSHHAPFPFALGGCWRELLKTWGFSKNLPSEEWKVIGHKVEKRKRKNKDSDVVAFGIRYPPAKVRKKTSRHFYNTQEKLQHGAMSPETQSAVTVCTPAPIDMSFPWPSSLPWLQLTESAPVFRPGQLSPFPGLAICTQEPPDRSLTEGVPQETTIEQDETLPLVIGTQGFSNLGSSSYNISTMAAELGKVMPESFEGEHFLTGHLILKERGIISASTLLRILAYRF</sequence>